<accession>A0A016SIK5</accession>
<dbReference type="Proteomes" id="UP000024635">
    <property type="component" value="Unassembled WGS sequence"/>
</dbReference>
<dbReference type="EMBL" id="JARK01001555">
    <property type="protein sequence ID" value="EYB90460.1"/>
    <property type="molecule type" value="Genomic_DNA"/>
</dbReference>
<comment type="caution">
    <text evidence="1">The sequence shown here is derived from an EMBL/GenBank/DDBJ whole genome shotgun (WGS) entry which is preliminary data.</text>
</comment>
<gene>
    <name evidence="1" type="primary">Acey_s0219.g2442</name>
    <name evidence="1" type="ORF">Y032_0219g2442</name>
</gene>
<sequence length="118" mass="12999">MACHFSTPTNFRQLSSESAPCLLLLAVFGNHGIPLKLNDVVGTAREKCNISSILTREVHKANPGDRNGTSTFGSVVWDDVNVCISFLPNAPDALRRTRQRQRYCTATGVHVMLGLMKR</sequence>
<keyword evidence="2" id="KW-1185">Reference proteome</keyword>
<proteinExistence type="predicted"/>
<evidence type="ECO:0000313" key="2">
    <source>
        <dbReference type="Proteomes" id="UP000024635"/>
    </source>
</evidence>
<evidence type="ECO:0000313" key="1">
    <source>
        <dbReference type="EMBL" id="EYB90460.1"/>
    </source>
</evidence>
<protein>
    <submittedName>
        <fullName evidence="1">Uncharacterized protein</fullName>
    </submittedName>
</protein>
<name>A0A016SIK5_9BILA</name>
<reference evidence="2" key="1">
    <citation type="journal article" date="2015" name="Nat. Genet.">
        <title>The genome and transcriptome of the zoonotic hookworm Ancylostoma ceylanicum identify infection-specific gene families.</title>
        <authorList>
            <person name="Schwarz E.M."/>
            <person name="Hu Y."/>
            <person name="Antoshechkin I."/>
            <person name="Miller M.M."/>
            <person name="Sternberg P.W."/>
            <person name="Aroian R.V."/>
        </authorList>
    </citation>
    <scope>NUCLEOTIDE SEQUENCE</scope>
    <source>
        <strain evidence="2">HY135</strain>
    </source>
</reference>
<dbReference type="AlphaFoldDB" id="A0A016SIK5"/>
<organism evidence="1 2">
    <name type="scientific">Ancylostoma ceylanicum</name>
    <dbReference type="NCBI Taxonomy" id="53326"/>
    <lineage>
        <taxon>Eukaryota</taxon>
        <taxon>Metazoa</taxon>
        <taxon>Ecdysozoa</taxon>
        <taxon>Nematoda</taxon>
        <taxon>Chromadorea</taxon>
        <taxon>Rhabditida</taxon>
        <taxon>Rhabditina</taxon>
        <taxon>Rhabditomorpha</taxon>
        <taxon>Strongyloidea</taxon>
        <taxon>Ancylostomatidae</taxon>
        <taxon>Ancylostomatinae</taxon>
        <taxon>Ancylostoma</taxon>
    </lineage>
</organism>